<dbReference type="Gene3D" id="3.55.50.60">
    <property type="entry name" value="DotD protein"/>
    <property type="match status" value="1"/>
</dbReference>
<dbReference type="AlphaFoldDB" id="A0A6L3YCB5"/>
<reference evidence="2 3" key="1">
    <citation type="submission" date="2019-09" db="EMBL/GenBank/DDBJ databases">
        <title>Taxonomic organization of the family Brucellaceae based on a phylogenomic approach.</title>
        <authorList>
            <person name="Leclercq S."/>
            <person name="Cloeckaert A."/>
            <person name="Zygmunt M.S."/>
        </authorList>
    </citation>
    <scope>NUCLEOTIDE SEQUENCE [LARGE SCALE GENOMIC DNA]</scope>
    <source>
        <strain evidence="2 3">WS1830</strain>
    </source>
</reference>
<feature type="signal peptide" evidence="1">
    <location>
        <begin position="1"/>
        <end position="19"/>
    </location>
</feature>
<comment type="caution">
    <text evidence="2">The sequence shown here is derived from an EMBL/GenBank/DDBJ whole genome shotgun (WGS) entry which is preliminary data.</text>
</comment>
<accession>A0A6L3YCB5</accession>
<keyword evidence="2" id="KW-0449">Lipoprotein</keyword>
<gene>
    <name evidence="2" type="ORF">F9L08_26335</name>
</gene>
<name>A0A6L3YCB5_9HYPH</name>
<organism evidence="2 3">
    <name type="scientific">Brucella tritici</name>
    <dbReference type="NCBI Taxonomy" id="94626"/>
    <lineage>
        <taxon>Bacteria</taxon>
        <taxon>Pseudomonadati</taxon>
        <taxon>Pseudomonadota</taxon>
        <taxon>Alphaproteobacteria</taxon>
        <taxon>Hyphomicrobiales</taxon>
        <taxon>Brucellaceae</taxon>
        <taxon>Brucella/Ochrobactrum group</taxon>
        <taxon>Brucella</taxon>
    </lineage>
</organism>
<dbReference type="EMBL" id="WBVX01000046">
    <property type="protein sequence ID" value="KAB2676514.1"/>
    <property type="molecule type" value="Genomic_DNA"/>
</dbReference>
<dbReference type="Pfam" id="PF16816">
    <property type="entry name" value="DotD"/>
    <property type="match status" value="1"/>
</dbReference>
<sequence>MRKPVVVALALLCSACANKKENFDTLSVQKYLDSSLAAVSEEKRYASLYPKALEPFASNTVRIHPEAPGEALLQPVDSRWNGTLDDVTRKAAAMAGYSVQAKGERSGSPILVAVHYKDMTLLGFLREAFGQGKGRAWLEIDQSSRVMTIHYARPEKSPVPHLDDTRL</sequence>
<feature type="chain" id="PRO_5026841550" evidence="1">
    <location>
        <begin position="20"/>
        <end position="167"/>
    </location>
</feature>
<dbReference type="InterPro" id="IPR031817">
    <property type="entry name" value="DotD"/>
</dbReference>
<proteinExistence type="predicted"/>
<protein>
    <submittedName>
        <fullName evidence="2">DotD/TraH family lipoprotein</fullName>
    </submittedName>
</protein>
<dbReference type="RefSeq" id="WP_151653967.1">
    <property type="nucleotide sequence ID" value="NZ_WBVX01000046.1"/>
</dbReference>
<evidence type="ECO:0000313" key="2">
    <source>
        <dbReference type="EMBL" id="KAB2676514.1"/>
    </source>
</evidence>
<evidence type="ECO:0000256" key="1">
    <source>
        <dbReference type="SAM" id="SignalP"/>
    </source>
</evidence>
<keyword evidence="1" id="KW-0732">Signal</keyword>
<dbReference type="Proteomes" id="UP000481643">
    <property type="component" value="Unassembled WGS sequence"/>
</dbReference>
<dbReference type="InterPro" id="IPR038140">
    <property type="entry name" value="DotD_sf"/>
</dbReference>
<evidence type="ECO:0000313" key="3">
    <source>
        <dbReference type="Proteomes" id="UP000481643"/>
    </source>
</evidence>